<feature type="region of interest" description="Disordered" evidence="3">
    <location>
        <begin position="82"/>
        <end position="320"/>
    </location>
</feature>
<reference evidence="6" key="1">
    <citation type="submission" date="2025-08" db="UniProtKB">
        <authorList>
            <consortium name="RefSeq"/>
        </authorList>
    </citation>
    <scope>IDENTIFICATION</scope>
    <source>
        <tissue evidence="6">Muscle</tissue>
    </source>
</reference>
<feature type="compositionally biased region" description="Polar residues" evidence="3">
    <location>
        <begin position="166"/>
        <end position="175"/>
    </location>
</feature>
<feature type="compositionally biased region" description="Basic and acidic residues" evidence="3">
    <location>
        <begin position="215"/>
        <end position="255"/>
    </location>
</feature>
<sequence length="320" mass="37586">MRPVKKFLKQLDKPDEGLSDQDQLQHTRTCLMKIGDRITECLKAYSDPEHVKIWRRNLWIFVSKFTEFGARKLHKLYKMALKKRSHVEEKEQKKKEDSGGRGKNFRPEPSGSSRDSTGNQSSSKPGSHSTQPGAHGHHREPYNSANKRHFGNDDRGDWQRDRKYNYPSNSNQSWQGDRHHQYDRYKDHYGDRRPHGDSYRSSSGGYRNSSSPRKRPYEQYSNDRDHRGQRPYYDRHSDPKRRRPDEFRQNHHQGREGPLQDFRRPAGPPGSEHYSRHSDKPSLDPRSPQAQKSPQDPRSSPERPAEPNEAADPTWNNRKT</sequence>
<organism evidence="5 6">
    <name type="scientific">Notothenia coriiceps</name>
    <name type="common">black rockcod</name>
    <dbReference type="NCBI Taxonomy" id="8208"/>
    <lineage>
        <taxon>Eukaryota</taxon>
        <taxon>Metazoa</taxon>
        <taxon>Chordata</taxon>
        <taxon>Craniata</taxon>
        <taxon>Vertebrata</taxon>
        <taxon>Euteleostomi</taxon>
        <taxon>Actinopterygii</taxon>
        <taxon>Neopterygii</taxon>
        <taxon>Teleostei</taxon>
        <taxon>Neoteleostei</taxon>
        <taxon>Acanthomorphata</taxon>
        <taxon>Eupercaria</taxon>
        <taxon>Perciformes</taxon>
        <taxon>Notothenioidei</taxon>
        <taxon>Nototheniidae</taxon>
        <taxon>Notothenia</taxon>
    </lineage>
</organism>
<evidence type="ECO:0000313" key="5">
    <source>
        <dbReference type="Proteomes" id="UP000504611"/>
    </source>
</evidence>
<dbReference type="RefSeq" id="XP_010771975.1">
    <property type="nucleotide sequence ID" value="XM_010773673.1"/>
</dbReference>
<evidence type="ECO:0000313" key="6">
    <source>
        <dbReference type="RefSeq" id="XP_010771975.1"/>
    </source>
</evidence>
<dbReference type="AlphaFoldDB" id="A0A6I9NCB4"/>
<feature type="compositionally biased region" description="Polar residues" evidence="3">
    <location>
        <begin position="288"/>
        <end position="298"/>
    </location>
</feature>
<feature type="compositionally biased region" description="Polar residues" evidence="3">
    <location>
        <begin position="110"/>
        <end position="132"/>
    </location>
</feature>
<evidence type="ECO:0000256" key="3">
    <source>
        <dbReference type="SAM" id="MobiDB-lite"/>
    </source>
</evidence>
<feature type="compositionally biased region" description="Basic and acidic residues" evidence="3">
    <location>
        <begin position="150"/>
        <end position="164"/>
    </location>
</feature>
<feature type="domain" description="Chromodomain-helicase-DNA-binding protein 1-like C-terminal" evidence="4">
    <location>
        <begin position="1"/>
        <end position="80"/>
    </location>
</feature>
<name>A0A6I9NCB4_9TELE</name>
<dbReference type="Proteomes" id="UP000504611">
    <property type="component" value="Unplaced"/>
</dbReference>
<dbReference type="InterPro" id="IPR025260">
    <property type="entry name" value="CHD1-like_C"/>
</dbReference>
<dbReference type="Pfam" id="PF13907">
    <property type="entry name" value="CHD1-like_C"/>
    <property type="match status" value="1"/>
</dbReference>
<dbReference type="PANTHER" id="PTHR21765:SF1">
    <property type="entry name" value="CHD1 HELICAL C-TERMINAL DOMAIN CONTAINING PROTEIN 1"/>
    <property type="match status" value="1"/>
</dbReference>
<protein>
    <submittedName>
        <fullName evidence="6">Chromodomain-helicase-DNA-binding protein 2-like</fullName>
    </submittedName>
</protein>
<evidence type="ECO:0000256" key="2">
    <source>
        <dbReference type="ARBA" id="ARBA00023242"/>
    </source>
</evidence>
<dbReference type="KEGG" id="ncc:104947629"/>
<dbReference type="PANTHER" id="PTHR21765">
    <property type="entry name" value="SIMILAR TO CHROMODOMAIN-HELICASE-DNA-BINDING PROTEIN 1 (CHD-1)"/>
    <property type="match status" value="1"/>
</dbReference>
<keyword evidence="5" id="KW-1185">Reference proteome</keyword>
<keyword evidence="2" id="KW-0539">Nucleus</keyword>
<dbReference type="SMART" id="SM01176">
    <property type="entry name" value="DUF4208"/>
    <property type="match status" value="1"/>
</dbReference>
<feature type="compositionally biased region" description="Basic and acidic residues" evidence="3">
    <location>
        <begin position="176"/>
        <end position="198"/>
    </location>
</feature>
<dbReference type="OrthoDB" id="8952513at2759"/>
<dbReference type="InterPro" id="IPR039880">
    <property type="entry name" value="CHCT1-like"/>
</dbReference>
<feature type="compositionally biased region" description="Basic and acidic residues" evidence="3">
    <location>
        <begin position="86"/>
        <end position="100"/>
    </location>
</feature>
<proteinExistence type="predicted"/>
<comment type="subcellular location">
    <subcellularLocation>
        <location evidence="1">Nucleus</location>
    </subcellularLocation>
</comment>
<evidence type="ECO:0000259" key="4">
    <source>
        <dbReference type="SMART" id="SM01176"/>
    </source>
</evidence>
<dbReference type="GeneID" id="104947629"/>
<accession>A0A6I9NCB4</accession>
<feature type="compositionally biased region" description="Low complexity" evidence="3">
    <location>
        <begin position="199"/>
        <end position="211"/>
    </location>
</feature>
<gene>
    <name evidence="6" type="primary">LOC104947629</name>
</gene>
<feature type="compositionally biased region" description="Basic and acidic residues" evidence="3">
    <location>
        <begin position="273"/>
        <end position="283"/>
    </location>
</feature>
<evidence type="ECO:0000256" key="1">
    <source>
        <dbReference type="ARBA" id="ARBA00004123"/>
    </source>
</evidence>
<dbReference type="GO" id="GO:0005634">
    <property type="term" value="C:nucleus"/>
    <property type="evidence" value="ECO:0007669"/>
    <property type="project" value="UniProtKB-SubCell"/>
</dbReference>